<protein>
    <submittedName>
        <fullName evidence="1">Uncharacterized protein</fullName>
    </submittedName>
</protein>
<dbReference type="EMBL" id="OU503047">
    <property type="protein sequence ID" value="CAI9772659.1"/>
    <property type="molecule type" value="Genomic_DNA"/>
</dbReference>
<dbReference type="Proteomes" id="UP000834106">
    <property type="component" value="Chromosome 12"/>
</dbReference>
<proteinExistence type="predicted"/>
<evidence type="ECO:0000313" key="1">
    <source>
        <dbReference type="EMBL" id="CAI9772659.1"/>
    </source>
</evidence>
<dbReference type="InterPro" id="IPR036955">
    <property type="entry name" value="AP2/ERF_dom_sf"/>
</dbReference>
<dbReference type="Gene3D" id="3.30.730.10">
    <property type="entry name" value="AP2/ERF domain"/>
    <property type="match status" value="1"/>
</dbReference>
<accession>A0AAD2E0L0</accession>
<gene>
    <name evidence="1" type="ORF">FPE_LOCUS20089</name>
</gene>
<sequence length="183" mass="19774">MAVKEKDNKAVNGVKEKANNVVNGIKEAAACAYDTVAHEFRGRKAKTNFPLPSEVHSPSQSIIIESSSAEAMNIHPPVELDLMCLLGVTSTATTVNGYQFFGYQPAMAVLPLDIKFLHCVSLIPKAAFLDGENDLRSLAEADSFGNFFPIIVSALVGEIEIESRHSKIERNSVGIGVKEEGKL</sequence>
<keyword evidence="2" id="KW-1185">Reference proteome</keyword>
<organism evidence="1 2">
    <name type="scientific">Fraxinus pennsylvanica</name>
    <dbReference type="NCBI Taxonomy" id="56036"/>
    <lineage>
        <taxon>Eukaryota</taxon>
        <taxon>Viridiplantae</taxon>
        <taxon>Streptophyta</taxon>
        <taxon>Embryophyta</taxon>
        <taxon>Tracheophyta</taxon>
        <taxon>Spermatophyta</taxon>
        <taxon>Magnoliopsida</taxon>
        <taxon>eudicotyledons</taxon>
        <taxon>Gunneridae</taxon>
        <taxon>Pentapetalae</taxon>
        <taxon>asterids</taxon>
        <taxon>lamiids</taxon>
        <taxon>Lamiales</taxon>
        <taxon>Oleaceae</taxon>
        <taxon>Oleeae</taxon>
        <taxon>Fraxinus</taxon>
    </lineage>
</organism>
<dbReference type="AlphaFoldDB" id="A0AAD2E0L0"/>
<name>A0AAD2E0L0_9LAMI</name>
<reference evidence="1" key="1">
    <citation type="submission" date="2023-05" db="EMBL/GenBank/DDBJ databases">
        <authorList>
            <person name="Huff M."/>
        </authorList>
    </citation>
    <scope>NUCLEOTIDE SEQUENCE</scope>
</reference>
<dbReference type="GO" id="GO:0003700">
    <property type="term" value="F:DNA-binding transcription factor activity"/>
    <property type="evidence" value="ECO:0007669"/>
    <property type="project" value="InterPro"/>
</dbReference>
<evidence type="ECO:0000313" key="2">
    <source>
        <dbReference type="Proteomes" id="UP000834106"/>
    </source>
</evidence>